<evidence type="ECO:0000313" key="3">
    <source>
        <dbReference type="Proteomes" id="UP000482155"/>
    </source>
</evidence>
<protein>
    <submittedName>
        <fullName evidence="2">Uncharacterized protein</fullName>
    </submittedName>
</protein>
<feature type="chain" id="PRO_5025616565" evidence="1">
    <location>
        <begin position="28"/>
        <end position="120"/>
    </location>
</feature>
<gene>
    <name evidence="2" type="ORF">G3574_05080</name>
</gene>
<organism evidence="2 3">
    <name type="scientific">Noviherbaspirillum galbum</name>
    <dbReference type="NCBI Taxonomy" id="2709383"/>
    <lineage>
        <taxon>Bacteria</taxon>
        <taxon>Pseudomonadati</taxon>
        <taxon>Pseudomonadota</taxon>
        <taxon>Betaproteobacteria</taxon>
        <taxon>Burkholderiales</taxon>
        <taxon>Oxalobacteraceae</taxon>
        <taxon>Noviherbaspirillum</taxon>
    </lineage>
</organism>
<dbReference type="AlphaFoldDB" id="A0A6B3SPW0"/>
<accession>A0A6B3SPW0</accession>
<dbReference type="InterPro" id="IPR024446">
    <property type="entry name" value="PXPV"/>
</dbReference>
<comment type="caution">
    <text evidence="2">The sequence shown here is derived from an EMBL/GenBank/DDBJ whole genome shotgun (WGS) entry which is preliminary data.</text>
</comment>
<dbReference type="Proteomes" id="UP000482155">
    <property type="component" value="Unassembled WGS sequence"/>
</dbReference>
<dbReference type="EMBL" id="JAAIVB010000012">
    <property type="protein sequence ID" value="NEX60442.1"/>
    <property type="molecule type" value="Genomic_DNA"/>
</dbReference>
<reference evidence="2 3" key="1">
    <citation type="submission" date="2020-02" db="EMBL/GenBank/DDBJ databases">
        <authorList>
            <person name="Kim M.K."/>
        </authorList>
    </citation>
    <scope>NUCLEOTIDE SEQUENCE [LARGE SCALE GENOMIC DNA]</scope>
    <source>
        <strain evidence="2 3">17J57-3</strain>
    </source>
</reference>
<evidence type="ECO:0000313" key="2">
    <source>
        <dbReference type="EMBL" id="NEX60442.1"/>
    </source>
</evidence>
<dbReference type="RefSeq" id="WP_163960919.1">
    <property type="nucleotide sequence ID" value="NZ_JAAIVB010000012.1"/>
</dbReference>
<keyword evidence="3" id="KW-1185">Reference proteome</keyword>
<evidence type="ECO:0000256" key="1">
    <source>
        <dbReference type="SAM" id="SignalP"/>
    </source>
</evidence>
<name>A0A6B3SPW0_9BURK</name>
<proteinExistence type="predicted"/>
<sequence>MISKIQRLSIKPILGLAFLCAVPFASANDVGWSVTLGTPAPVYSPPPVVYAPQPVYTRPAPVYVQPAPVYVQPRPVYVRPSPVYVQPGAYVQYGAPVVVEERWYHKHHHGRGHAYGHWKD</sequence>
<dbReference type="Pfam" id="PF12778">
    <property type="entry name" value="PXPV"/>
    <property type="match status" value="1"/>
</dbReference>
<feature type="signal peptide" evidence="1">
    <location>
        <begin position="1"/>
        <end position="27"/>
    </location>
</feature>
<keyword evidence="1" id="KW-0732">Signal</keyword>